<dbReference type="AlphaFoldDB" id="A0A1I5LUC8"/>
<dbReference type="GO" id="GO:0003677">
    <property type="term" value="F:DNA binding"/>
    <property type="evidence" value="ECO:0007669"/>
    <property type="project" value="UniProtKB-KW"/>
</dbReference>
<feature type="domain" description="HTH merR-type" evidence="2">
    <location>
        <begin position="85"/>
        <end position="153"/>
    </location>
</feature>
<dbReference type="STRING" id="658457.SAMN05216601_104221"/>
<gene>
    <name evidence="3" type="ORF">SAMN05216601_104221</name>
</gene>
<dbReference type="PANTHER" id="PTHR30204">
    <property type="entry name" value="REDOX-CYCLING DRUG-SENSING TRANSCRIPTIONAL ACTIVATOR SOXR"/>
    <property type="match status" value="1"/>
</dbReference>
<sequence>MRTCLDISVTSLPRLSEPLCAGALRRCWATWCRVVSEQVQTLVGARDAVGGGSARDYDRRMTDVSLFFQRLLGNAAPVAAAVAAEYTVDELAQAAQTTVRNVRAYQDRGLLSPPERRGRVGVYNGEHLARLRLVGQLLERGYSIASIRELFDAWAQGRDLAHVLGLDQAIRGPGEPEQPGRLEFAELQAIFADDLEEAVIDRAMAMGLLQFAGDHLSVPSPRLFAAGVELYRAGIPLPALLDELESIRRHVEQVSTGIVQMIVGHLVNPLLQSSLPRADQLEGLSAQLLQLRPLVEQVVEAELARGLPVAANRELSERVHQLLQGFLQRG</sequence>
<dbReference type="InterPro" id="IPR000551">
    <property type="entry name" value="MerR-type_HTH_dom"/>
</dbReference>
<proteinExistence type="predicted"/>
<dbReference type="EMBL" id="FOWP01000004">
    <property type="protein sequence ID" value="SFP00371.1"/>
    <property type="molecule type" value="Genomic_DNA"/>
</dbReference>
<dbReference type="PANTHER" id="PTHR30204:SF93">
    <property type="entry name" value="HTH MERR-TYPE DOMAIN-CONTAINING PROTEIN"/>
    <property type="match status" value="1"/>
</dbReference>
<evidence type="ECO:0000313" key="4">
    <source>
        <dbReference type="Proteomes" id="UP000182400"/>
    </source>
</evidence>
<organism evidence="3 4">
    <name type="scientific">Ectopseudomonas composti</name>
    <dbReference type="NCBI Taxonomy" id="658457"/>
    <lineage>
        <taxon>Bacteria</taxon>
        <taxon>Pseudomonadati</taxon>
        <taxon>Pseudomonadota</taxon>
        <taxon>Gammaproteobacteria</taxon>
        <taxon>Pseudomonadales</taxon>
        <taxon>Pseudomonadaceae</taxon>
        <taxon>Ectopseudomonas</taxon>
    </lineage>
</organism>
<dbReference type="GO" id="GO:0003700">
    <property type="term" value="F:DNA-binding transcription factor activity"/>
    <property type="evidence" value="ECO:0007669"/>
    <property type="project" value="InterPro"/>
</dbReference>
<protein>
    <submittedName>
        <fullName evidence="3">MerR HTH family regulatory protein</fullName>
    </submittedName>
</protein>
<dbReference type="InterPro" id="IPR047057">
    <property type="entry name" value="MerR_fam"/>
</dbReference>
<dbReference type="PROSITE" id="PS50937">
    <property type="entry name" value="HTH_MERR_2"/>
    <property type="match status" value="1"/>
</dbReference>
<dbReference type="CDD" id="cd04778">
    <property type="entry name" value="HTH_MerR-like_sg2"/>
    <property type="match status" value="1"/>
</dbReference>
<accession>A0A1I5LUC8</accession>
<dbReference type="InterPro" id="IPR009061">
    <property type="entry name" value="DNA-bd_dom_put_sf"/>
</dbReference>
<dbReference type="Gene3D" id="1.10.1660.10">
    <property type="match status" value="1"/>
</dbReference>
<dbReference type="SMART" id="SM00422">
    <property type="entry name" value="HTH_MERR"/>
    <property type="match status" value="1"/>
</dbReference>
<keyword evidence="1" id="KW-0238">DNA-binding</keyword>
<evidence type="ECO:0000259" key="2">
    <source>
        <dbReference type="PROSITE" id="PS50937"/>
    </source>
</evidence>
<dbReference type="Pfam" id="PF13411">
    <property type="entry name" value="MerR_1"/>
    <property type="match status" value="1"/>
</dbReference>
<dbReference type="SUPFAM" id="SSF46955">
    <property type="entry name" value="Putative DNA-binding domain"/>
    <property type="match status" value="1"/>
</dbReference>
<reference evidence="3 4" key="1">
    <citation type="submission" date="2016-10" db="EMBL/GenBank/DDBJ databases">
        <authorList>
            <person name="de Groot N.N."/>
        </authorList>
    </citation>
    <scope>NUCLEOTIDE SEQUENCE [LARGE SCALE GENOMIC DNA]</scope>
    <source>
        <strain evidence="3 4">CCUG 59231</strain>
    </source>
</reference>
<name>A0A1I5LUC8_9GAMM</name>
<evidence type="ECO:0000313" key="3">
    <source>
        <dbReference type="EMBL" id="SFP00371.1"/>
    </source>
</evidence>
<dbReference type="Proteomes" id="UP000182400">
    <property type="component" value="Unassembled WGS sequence"/>
</dbReference>
<evidence type="ECO:0000256" key="1">
    <source>
        <dbReference type="ARBA" id="ARBA00023125"/>
    </source>
</evidence>